<accession>A0A1V9EWV9</accession>
<dbReference type="Gene3D" id="3.40.1260.10">
    <property type="entry name" value="DsrEFH-like"/>
    <property type="match status" value="1"/>
</dbReference>
<organism evidence="1 2">
    <name type="scientific">Niastella yeongjuensis</name>
    <dbReference type="NCBI Taxonomy" id="354355"/>
    <lineage>
        <taxon>Bacteria</taxon>
        <taxon>Pseudomonadati</taxon>
        <taxon>Bacteroidota</taxon>
        <taxon>Chitinophagia</taxon>
        <taxon>Chitinophagales</taxon>
        <taxon>Chitinophagaceae</taxon>
        <taxon>Niastella</taxon>
    </lineage>
</organism>
<keyword evidence="2" id="KW-1185">Reference proteome</keyword>
<dbReference type="InterPro" id="IPR003787">
    <property type="entry name" value="Sulphur_relay_DsrE/F-like"/>
</dbReference>
<sequence>MITNKMLIVLLALMPVYTLAQTGTYKVIFDITSGDTAAYKTVIRQVRGISQSRPDAQLEVAIYGDALPMVMKDKSNIADAIQELSSNKKASFKVCNATMKRNNIDKSQLLPGVDVVPDAIFEIVTKQQEGWGYIKVAH</sequence>
<dbReference type="Pfam" id="PF02635">
    <property type="entry name" value="DsrE"/>
    <property type="match status" value="1"/>
</dbReference>
<proteinExistence type="predicted"/>
<comment type="caution">
    <text evidence="1">The sequence shown here is derived from an EMBL/GenBank/DDBJ whole genome shotgun (WGS) entry which is preliminary data.</text>
</comment>
<dbReference type="RefSeq" id="WP_081198951.1">
    <property type="nucleotide sequence ID" value="NZ_FOCZ01000001.1"/>
</dbReference>
<dbReference type="InterPro" id="IPR027396">
    <property type="entry name" value="DsrEFH-like"/>
</dbReference>
<evidence type="ECO:0000313" key="1">
    <source>
        <dbReference type="EMBL" id="OQP50617.1"/>
    </source>
</evidence>
<evidence type="ECO:0000313" key="2">
    <source>
        <dbReference type="Proteomes" id="UP000192610"/>
    </source>
</evidence>
<dbReference type="EMBL" id="LVXG01000012">
    <property type="protein sequence ID" value="OQP50617.1"/>
    <property type="molecule type" value="Genomic_DNA"/>
</dbReference>
<protein>
    <submittedName>
        <fullName evidence="1">Uncharacterized protein</fullName>
    </submittedName>
</protein>
<name>A0A1V9EWV9_9BACT</name>
<dbReference type="OrthoDB" id="678766at2"/>
<dbReference type="SUPFAM" id="SSF75169">
    <property type="entry name" value="DsrEFH-like"/>
    <property type="match status" value="1"/>
</dbReference>
<dbReference type="PANTHER" id="PTHR37691">
    <property type="entry name" value="BLR3518 PROTEIN"/>
    <property type="match status" value="1"/>
</dbReference>
<dbReference type="PANTHER" id="PTHR37691:SF1">
    <property type="entry name" value="BLR3518 PROTEIN"/>
    <property type="match status" value="1"/>
</dbReference>
<reference evidence="2" key="1">
    <citation type="submission" date="2016-04" db="EMBL/GenBank/DDBJ databases">
        <authorList>
            <person name="Chen L."/>
            <person name="Zhuang W."/>
            <person name="Wang G."/>
        </authorList>
    </citation>
    <scope>NUCLEOTIDE SEQUENCE [LARGE SCALE GENOMIC DNA]</scope>
    <source>
        <strain evidence="2">17621</strain>
    </source>
</reference>
<dbReference type="STRING" id="354355.SAMN05660816_00564"/>
<gene>
    <name evidence="1" type="ORF">A4H97_01905</name>
</gene>
<dbReference type="AlphaFoldDB" id="A0A1V9EWV9"/>
<dbReference type="Proteomes" id="UP000192610">
    <property type="component" value="Unassembled WGS sequence"/>
</dbReference>